<reference evidence="3 4" key="1">
    <citation type="submission" date="2015-09" db="EMBL/GenBank/DDBJ databases">
        <title>Identification and resolution of microdiversity through metagenomic sequencing of parallel consortia.</title>
        <authorList>
            <person name="Nelson W.C."/>
            <person name="Romine M.F."/>
            <person name="Lindemann S.R."/>
        </authorList>
    </citation>
    <scope>NUCLEOTIDE SEQUENCE [LARGE SCALE GENOMIC DNA]</scope>
    <source>
        <strain evidence="3">Ana</strain>
    </source>
</reference>
<gene>
    <name evidence="3" type="ORF">HLUCCA11_16790</name>
</gene>
<dbReference type="SUPFAM" id="SSF52200">
    <property type="entry name" value="Toll/Interleukin receptor TIR domain"/>
    <property type="match status" value="1"/>
</dbReference>
<dbReference type="InterPro" id="IPR008629">
    <property type="entry name" value="GUN4-like"/>
</dbReference>
<dbReference type="Pfam" id="PF05419">
    <property type="entry name" value="GUN4"/>
    <property type="match status" value="1"/>
</dbReference>
<dbReference type="InterPro" id="IPR037215">
    <property type="entry name" value="GUN4-like_sf"/>
</dbReference>
<dbReference type="PATRIC" id="fig|1666911.3.peg.1081"/>
<dbReference type="STRING" id="1666911.HLUCCA11_16790"/>
<protein>
    <submittedName>
        <fullName evidence="3">GUN4-like protein</fullName>
    </submittedName>
</protein>
<dbReference type="GO" id="GO:0046906">
    <property type="term" value="F:tetrapyrrole binding"/>
    <property type="evidence" value="ECO:0007669"/>
    <property type="project" value="TreeGrafter"/>
</dbReference>
<dbReference type="PROSITE" id="PS50104">
    <property type="entry name" value="TIR"/>
    <property type="match status" value="1"/>
</dbReference>
<dbReference type="GO" id="GO:0007165">
    <property type="term" value="P:signal transduction"/>
    <property type="evidence" value="ECO:0007669"/>
    <property type="project" value="InterPro"/>
</dbReference>
<dbReference type="PROSITE" id="PS50837">
    <property type="entry name" value="NACHT"/>
    <property type="match status" value="1"/>
</dbReference>
<dbReference type="Gene3D" id="3.40.50.10140">
    <property type="entry name" value="Toll/interleukin-1 receptor homology (TIR) domain"/>
    <property type="match status" value="1"/>
</dbReference>
<dbReference type="PANTHER" id="PTHR34800:SF1">
    <property type="entry name" value="TETRAPYRROLE-BINDING PROTEIN, CHLOROPLASTIC"/>
    <property type="match status" value="1"/>
</dbReference>
<dbReference type="CDD" id="cd16383">
    <property type="entry name" value="GUN4"/>
    <property type="match status" value="1"/>
</dbReference>
<evidence type="ECO:0000259" key="1">
    <source>
        <dbReference type="PROSITE" id="PS50104"/>
    </source>
</evidence>
<dbReference type="EMBL" id="LJZR01000025">
    <property type="protein sequence ID" value="KPQ33940.1"/>
    <property type="molecule type" value="Genomic_DNA"/>
</dbReference>
<dbReference type="InterPro" id="IPR007111">
    <property type="entry name" value="NACHT_NTPase"/>
</dbReference>
<dbReference type="Gene3D" id="1.25.40.620">
    <property type="match status" value="1"/>
</dbReference>
<dbReference type="InterPro" id="IPR027417">
    <property type="entry name" value="P-loop_NTPase"/>
</dbReference>
<dbReference type="Gene3D" id="3.40.50.300">
    <property type="entry name" value="P-loop containing nucleotide triphosphate hydrolases"/>
    <property type="match status" value="1"/>
</dbReference>
<accession>A0A0P7ZM26</accession>
<evidence type="ECO:0000313" key="3">
    <source>
        <dbReference type="EMBL" id="KPQ33940.1"/>
    </source>
</evidence>
<dbReference type="SUPFAM" id="SSF52540">
    <property type="entry name" value="P-loop containing nucleoside triphosphate hydrolases"/>
    <property type="match status" value="1"/>
</dbReference>
<sequence>MADQRFDVFLCHNSEDKSAVIKIAEQLQAQGIKPWLDEWELRPGLDWQDALDGQIEQIQTAAVFVGNAGLGPWQQQEIKAFLREFVERGCPVIPVLLGNAPQEPALPTFLKGKTWVDFRRQMPDPFGRLVWGITGIRPNGESDAARAAASKEKSLEPIVTSRAVETATSFEDQYLACQAADCQALRPEGSVQHVGIFVPLLRDVFVPLALDLSASSPGFGRIAKRLSDKRLSAEDMAEMPHSYSIWDFLAKAERETTFRQLAVLAWGGYGKTTLLKHIAYRMGTKQPEKNVPQMVPFLLVLRKHRELLAQENPPSLPALIGEYHVPKLAGASDLAVPADWAKDVLRSGRALVMFDGFDEVAKAQRPAIAKWLNEQMQQYGESVFVVTSRPKAYQDQDAANRLVLASSLWVKDFDREQRQDFVTRWYGCQERYANAGRDTPDVKKRAAEFSQDLLAQIEAQQALRALAKNPLLLNMIVTFHRRYEGADLPKRRVELYREICQLQLRDRPRARRLETLLTQCEAQTVLQRVAFEMMLQKLERVEQHTLLQYVGEALAEQEETLGARDFLEPVVEVSELIVQQEDEYEFAHLSFQEYLAAAYVAAKPEREALLYEHLQEDWWKPTILLYAGLVNPTKLIREAMSQKEFTLAYNCIQETRKQIDEVKAEFRQITNAGSKGSHITFSEVAEQVNDARYADLERYLKNGQWKEADNETYRLMITEVGKEEGQWFEREDLLNFPCEPLRAIDGLWVKHSGGKFGFSVQKKMYVEECGGVPNGRYDIKAWNKLCEINGWNRKIRYDTILRGHLPTGASPLGGGILRAFVWSCGLVSRIQTCEL</sequence>
<feature type="domain" description="NACHT" evidence="2">
    <location>
        <begin position="259"/>
        <end position="392"/>
    </location>
</feature>
<dbReference type="SUPFAM" id="SSF140869">
    <property type="entry name" value="GUN4-like"/>
    <property type="match status" value="1"/>
</dbReference>
<dbReference type="InterPro" id="IPR035897">
    <property type="entry name" value="Toll_tir_struct_dom_sf"/>
</dbReference>
<dbReference type="InterPro" id="IPR000157">
    <property type="entry name" value="TIR_dom"/>
</dbReference>
<comment type="caution">
    <text evidence="3">The sequence shown here is derived from an EMBL/GenBank/DDBJ whole genome shotgun (WGS) entry which is preliminary data.</text>
</comment>
<evidence type="ECO:0000259" key="2">
    <source>
        <dbReference type="PROSITE" id="PS50837"/>
    </source>
</evidence>
<proteinExistence type="predicted"/>
<feature type="domain" description="TIR" evidence="1">
    <location>
        <begin position="4"/>
        <end position="122"/>
    </location>
</feature>
<dbReference type="Gene3D" id="1.10.10.1770">
    <property type="entry name" value="Gun4-like"/>
    <property type="match status" value="1"/>
</dbReference>
<dbReference type="Proteomes" id="UP000050465">
    <property type="component" value="Unassembled WGS sequence"/>
</dbReference>
<name>A0A0P7ZM26_9CYAN</name>
<organism evidence="3 4">
    <name type="scientific">Phormidesmis priestleyi Ana</name>
    <dbReference type="NCBI Taxonomy" id="1666911"/>
    <lineage>
        <taxon>Bacteria</taxon>
        <taxon>Bacillati</taxon>
        <taxon>Cyanobacteriota</taxon>
        <taxon>Cyanophyceae</taxon>
        <taxon>Leptolyngbyales</taxon>
        <taxon>Leptolyngbyaceae</taxon>
        <taxon>Phormidesmis</taxon>
    </lineage>
</organism>
<dbReference type="Pfam" id="PF05729">
    <property type="entry name" value="NACHT"/>
    <property type="match status" value="1"/>
</dbReference>
<dbReference type="Pfam" id="PF13676">
    <property type="entry name" value="TIR_2"/>
    <property type="match status" value="1"/>
</dbReference>
<dbReference type="PANTHER" id="PTHR34800">
    <property type="entry name" value="TETRAPYRROLE-BINDING PROTEIN, CHLOROPLASTIC"/>
    <property type="match status" value="1"/>
</dbReference>
<dbReference type="AlphaFoldDB" id="A0A0P7ZM26"/>
<evidence type="ECO:0000313" key="4">
    <source>
        <dbReference type="Proteomes" id="UP000050465"/>
    </source>
</evidence>